<dbReference type="InterPro" id="IPR002523">
    <property type="entry name" value="MgTranspt_CorA/ZnTranspt_ZntB"/>
</dbReference>
<dbReference type="PANTHER" id="PTHR47891:SF2">
    <property type="entry name" value="MAGNESIUM AND COBALT TRANSPORTER"/>
    <property type="match status" value="1"/>
</dbReference>
<keyword evidence="4 7" id="KW-1133">Transmembrane helix</keyword>
<reference evidence="8" key="1">
    <citation type="submission" date="2021-03" db="EMBL/GenBank/DDBJ databases">
        <title>Identification and antibiotic profiling of Wohlfahrtiimonas chitiniclastica, an underestimated human pathogen.</title>
        <authorList>
            <person name="Kopf A."/>
            <person name="Bunk B."/>
            <person name="Coldewey S."/>
            <person name="Gunzer F."/>
            <person name="Riedel T."/>
            <person name="Schroettner P."/>
        </authorList>
    </citation>
    <scope>NUCLEOTIDE SEQUENCE</scope>
    <source>
        <strain evidence="8">DSM 100917</strain>
    </source>
</reference>
<evidence type="ECO:0000313" key="9">
    <source>
        <dbReference type="Proteomes" id="UP000680020"/>
    </source>
</evidence>
<evidence type="ECO:0000313" key="8">
    <source>
        <dbReference type="EMBL" id="MBS7824546.1"/>
    </source>
</evidence>
<dbReference type="Gene3D" id="3.30.460.20">
    <property type="entry name" value="CorA soluble domain-like"/>
    <property type="match status" value="1"/>
</dbReference>
<keyword evidence="5 7" id="KW-0472">Membrane</keyword>
<dbReference type="AlphaFoldDB" id="A0AB35BXW1"/>
<proteinExistence type="inferred from homology"/>
<dbReference type="RefSeq" id="WP_213403773.1">
    <property type="nucleotide sequence ID" value="NZ_JAGIBT010000003.1"/>
</dbReference>
<comment type="subcellular location">
    <subcellularLocation>
        <location evidence="1">Membrane</location>
        <topology evidence="1">Multi-pass membrane protein</topology>
    </subcellularLocation>
</comment>
<keyword evidence="3 7" id="KW-0812">Transmembrane</keyword>
<keyword evidence="6" id="KW-0175">Coiled coil</keyword>
<dbReference type="SUPFAM" id="SSF144083">
    <property type="entry name" value="Magnesium transport protein CorA, transmembrane region"/>
    <property type="match status" value="1"/>
</dbReference>
<dbReference type="InterPro" id="IPR045861">
    <property type="entry name" value="CorA_cytoplasmic_dom"/>
</dbReference>
<dbReference type="GO" id="GO:0016020">
    <property type="term" value="C:membrane"/>
    <property type="evidence" value="ECO:0007669"/>
    <property type="project" value="UniProtKB-SubCell"/>
</dbReference>
<evidence type="ECO:0000256" key="6">
    <source>
        <dbReference type="SAM" id="Coils"/>
    </source>
</evidence>
<gene>
    <name evidence="8" type="ORF">J7561_04935</name>
</gene>
<dbReference type="InterPro" id="IPR047199">
    <property type="entry name" value="CorA-like"/>
</dbReference>
<evidence type="ECO:0000256" key="7">
    <source>
        <dbReference type="SAM" id="Phobius"/>
    </source>
</evidence>
<sequence>MLSIYQTHANGQLLPSETLAHNSLIHLVNPTEEEINVLVNELHLPLDFFHSVLDRHERPRIERDDNGTLIILNVPVTAANAEDLTAPPYHTVPLGIIHGRDHLIIVSREPLTVVDEVLTGQYGDFYSHMKTRISLLLFKAVSESYEDHLALINAQVSQLQKKLRASYKNTELFALINLNKSLVFFSTALSAMTILYQRLTLGDTFKIHEDEKQRLESILVDLEQSAEVIEMRRESLSNLMDAYATIIHNNLNAVLKMLTTLAIVMITPTMIGSIFSMNVALPGEEDPVSTVIIASSMVLISVMLLIVFYRKKYLRM</sequence>
<dbReference type="InterPro" id="IPR045863">
    <property type="entry name" value="CorA_TM1_TM2"/>
</dbReference>
<dbReference type="EMBL" id="JAGIBU010000003">
    <property type="protein sequence ID" value="MBS7824546.1"/>
    <property type="molecule type" value="Genomic_DNA"/>
</dbReference>
<evidence type="ECO:0000256" key="1">
    <source>
        <dbReference type="ARBA" id="ARBA00004141"/>
    </source>
</evidence>
<evidence type="ECO:0000256" key="3">
    <source>
        <dbReference type="ARBA" id="ARBA00022692"/>
    </source>
</evidence>
<evidence type="ECO:0000256" key="2">
    <source>
        <dbReference type="ARBA" id="ARBA00009765"/>
    </source>
</evidence>
<comment type="similarity">
    <text evidence="2">Belongs to the CorA metal ion transporter (MIT) (TC 1.A.35) family.</text>
</comment>
<feature type="coiled-coil region" evidence="6">
    <location>
        <begin position="205"/>
        <end position="239"/>
    </location>
</feature>
<accession>A0AB35BXW1</accession>
<dbReference type="Gene3D" id="1.20.58.340">
    <property type="entry name" value="Magnesium transport protein CorA, transmembrane region"/>
    <property type="match status" value="2"/>
</dbReference>
<dbReference type="SUPFAM" id="SSF143865">
    <property type="entry name" value="CorA soluble domain-like"/>
    <property type="match status" value="1"/>
</dbReference>
<name>A0AB35BXW1_9GAMM</name>
<dbReference type="PANTHER" id="PTHR47891">
    <property type="entry name" value="TRANSPORTER-RELATED"/>
    <property type="match status" value="1"/>
</dbReference>
<dbReference type="Proteomes" id="UP000680020">
    <property type="component" value="Unassembled WGS sequence"/>
</dbReference>
<dbReference type="GO" id="GO:0046873">
    <property type="term" value="F:metal ion transmembrane transporter activity"/>
    <property type="evidence" value="ECO:0007669"/>
    <property type="project" value="InterPro"/>
</dbReference>
<dbReference type="Pfam" id="PF01544">
    <property type="entry name" value="CorA"/>
    <property type="match status" value="1"/>
</dbReference>
<organism evidence="8 9">
    <name type="scientific">Wohlfahrtiimonas chitiniclastica</name>
    <dbReference type="NCBI Taxonomy" id="400946"/>
    <lineage>
        <taxon>Bacteria</taxon>
        <taxon>Pseudomonadati</taxon>
        <taxon>Pseudomonadota</taxon>
        <taxon>Gammaproteobacteria</taxon>
        <taxon>Cardiobacteriales</taxon>
        <taxon>Ignatzschineriaceae</taxon>
        <taxon>Wohlfahrtiimonas</taxon>
    </lineage>
</organism>
<evidence type="ECO:0000256" key="4">
    <source>
        <dbReference type="ARBA" id="ARBA00022989"/>
    </source>
</evidence>
<evidence type="ECO:0000256" key="5">
    <source>
        <dbReference type="ARBA" id="ARBA00023136"/>
    </source>
</evidence>
<feature type="transmembrane region" description="Helical" evidence="7">
    <location>
        <begin position="258"/>
        <end position="281"/>
    </location>
</feature>
<protein>
    <submittedName>
        <fullName evidence="8">Magnesium transporter CorA family protein</fullName>
    </submittedName>
</protein>
<comment type="caution">
    <text evidence="8">The sequence shown here is derived from an EMBL/GenBank/DDBJ whole genome shotgun (WGS) entry which is preliminary data.</text>
</comment>
<dbReference type="CDD" id="cd12827">
    <property type="entry name" value="EcCorA_ZntB-like_u2"/>
    <property type="match status" value="1"/>
</dbReference>
<feature type="transmembrane region" description="Helical" evidence="7">
    <location>
        <begin position="287"/>
        <end position="309"/>
    </location>
</feature>